<reference evidence="1" key="1">
    <citation type="journal article" date="2015" name="Nature">
        <title>Complex archaea that bridge the gap between prokaryotes and eukaryotes.</title>
        <authorList>
            <person name="Spang A."/>
            <person name="Saw J.H."/>
            <person name="Jorgensen S.L."/>
            <person name="Zaremba-Niedzwiedzka K."/>
            <person name="Martijn J."/>
            <person name="Lind A.E."/>
            <person name="van Eijk R."/>
            <person name="Schleper C."/>
            <person name="Guy L."/>
            <person name="Ettema T.J."/>
        </authorList>
    </citation>
    <scope>NUCLEOTIDE SEQUENCE</scope>
</reference>
<organism evidence="1">
    <name type="scientific">marine sediment metagenome</name>
    <dbReference type="NCBI Taxonomy" id="412755"/>
    <lineage>
        <taxon>unclassified sequences</taxon>
        <taxon>metagenomes</taxon>
        <taxon>ecological metagenomes</taxon>
    </lineage>
</organism>
<accession>A0A0F9GQN1</accession>
<name>A0A0F9GQN1_9ZZZZ</name>
<comment type="caution">
    <text evidence="1">The sequence shown here is derived from an EMBL/GenBank/DDBJ whole genome shotgun (WGS) entry which is preliminary data.</text>
</comment>
<evidence type="ECO:0000313" key="1">
    <source>
        <dbReference type="EMBL" id="KKM01145.1"/>
    </source>
</evidence>
<dbReference type="EMBL" id="LAZR01017263">
    <property type="protein sequence ID" value="KKM01145.1"/>
    <property type="molecule type" value="Genomic_DNA"/>
</dbReference>
<dbReference type="AlphaFoldDB" id="A0A0F9GQN1"/>
<protein>
    <submittedName>
        <fullName evidence="1">Uncharacterized protein</fullName>
    </submittedName>
</protein>
<gene>
    <name evidence="1" type="ORF">LCGC14_1797360</name>
</gene>
<proteinExistence type="predicted"/>
<sequence>MSKRQKAEWLARISAKTNPSKSYDEWVVHYFTQFTDAELKAEMDSYGC</sequence>